<evidence type="ECO:0000313" key="2">
    <source>
        <dbReference type="EMBL" id="KAK3674085.1"/>
    </source>
</evidence>
<gene>
    <name evidence="2" type="ORF">LTR78_005932</name>
</gene>
<evidence type="ECO:0000313" key="3">
    <source>
        <dbReference type="Proteomes" id="UP001274830"/>
    </source>
</evidence>
<dbReference type="Proteomes" id="UP001274830">
    <property type="component" value="Unassembled WGS sequence"/>
</dbReference>
<protein>
    <submittedName>
        <fullName evidence="2">Uncharacterized protein</fullName>
    </submittedName>
</protein>
<dbReference type="InterPro" id="IPR021838">
    <property type="entry name" value="DUF3431"/>
</dbReference>
<proteinExistence type="predicted"/>
<name>A0AAE0WLW7_9PEZI</name>
<feature type="compositionally biased region" description="Low complexity" evidence="1">
    <location>
        <begin position="77"/>
        <end position="98"/>
    </location>
</feature>
<feature type="region of interest" description="Disordered" evidence="1">
    <location>
        <begin position="77"/>
        <end position="119"/>
    </location>
</feature>
<organism evidence="2 3">
    <name type="scientific">Recurvomyces mirabilis</name>
    <dbReference type="NCBI Taxonomy" id="574656"/>
    <lineage>
        <taxon>Eukaryota</taxon>
        <taxon>Fungi</taxon>
        <taxon>Dikarya</taxon>
        <taxon>Ascomycota</taxon>
        <taxon>Pezizomycotina</taxon>
        <taxon>Dothideomycetes</taxon>
        <taxon>Dothideomycetidae</taxon>
        <taxon>Mycosphaerellales</taxon>
        <taxon>Teratosphaeriaceae</taxon>
        <taxon>Recurvomyces</taxon>
    </lineage>
</organism>
<dbReference type="EMBL" id="JAUTXT010000021">
    <property type="protein sequence ID" value="KAK3674085.1"/>
    <property type="molecule type" value="Genomic_DNA"/>
</dbReference>
<evidence type="ECO:0000256" key="1">
    <source>
        <dbReference type="SAM" id="MobiDB-lite"/>
    </source>
</evidence>
<accession>A0AAE0WLW7</accession>
<comment type="caution">
    <text evidence="2">The sequence shown here is derived from an EMBL/GenBank/DDBJ whole genome shotgun (WGS) entry which is preliminary data.</text>
</comment>
<dbReference type="PANTHER" id="PTHR37490:SF2">
    <property type="match status" value="1"/>
</dbReference>
<dbReference type="AlphaFoldDB" id="A0AAE0WLW7"/>
<sequence>MSDDLAVQTTSIVSSSASSTVWYEIEETTPSTTEDLAVQVTTIVSTTSSSLWYDVEETSSATSDDMAVQTPSIASSYTSSSLSYDAEETTTTASVESEQPTTSIPEYQPPQLDRPPKLEDLLYPSTTTAETVPTNPPPSPLSKAIVIGRLSSEDVDWVAQDLPDWQHYIYTVDLSANGSISPTGLRTHINKGRESMPYLTYIIDHYDNLPDISVFLHAHRNGYPAAWHNDAKDYDAVNMLHDLQLHFVQQEGYANLRCRADPGCPAEVQPWREPFDAERDTEHIYPFVYGTFFNKTFDQYRSEIGIVATQCCAQFAVSRDQIRVRPKAEYLRWRQFVIETEFSDALIGRVLEYMWHIIFGRQAVQCTEVRKCWCEVFGRCDDWAVKAGGG</sequence>
<reference evidence="2" key="1">
    <citation type="submission" date="2023-07" db="EMBL/GenBank/DDBJ databases">
        <title>Black Yeasts Isolated from many extreme environments.</title>
        <authorList>
            <person name="Coleine C."/>
            <person name="Stajich J.E."/>
            <person name="Selbmann L."/>
        </authorList>
    </citation>
    <scope>NUCLEOTIDE SEQUENCE</scope>
    <source>
        <strain evidence="2">CCFEE 5485</strain>
    </source>
</reference>
<dbReference type="Pfam" id="PF11913">
    <property type="entry name" value="DUF3431"/>
    <property type="match status" value="1"/>
</dbReference>
<dbReference type="PANTHER" id="PTHR37490">
    <property type="entry name" value="EXPRESSED PROTEIN"/>
    <property type="match status" value="1"/>
</dbReference>
<keyword evidence="3" id="KW-1185">Reference proteome</keyword>